<comment type="caution">
    <text evidence="2">The sequence shown here is derived from an EMBL/GenBank/DDBJ whole genome shotgun (WGS) entry which is preliminary data.</text>
</comment>
<feature type="domain" description="Sin" evidence="1">
    <location>
        <begin position="1"/>
        <end position="38"/>
    </location>
</feature>
<accession>A0ABS6JVN7</accession>
<dbReference type="PROSITE" id="PS51500">
    <property type="entry name" value="SIN"/>
    <property type="match status" value="1"/>
</dbReference>
<evidence type="ECO:0000313" key="2">
    <source>
        <dbReference type="EMBL" id="MBU9722455.1"/>
    </source>
</evidence>
<reference evidence="2 3" key="1">
    <citation type="submission" date="2021-06" db="EMBL/GenBank/DDBJ databases">
        <title>Bacillus sp. RD4P76, an endophyte from a halophyte.</title>
        <authorList>
            <person name="Sun J.-Q."/>
        </authorList>
    </citation>
    <scope>NUCLEOTIDE SEQUENCE [LARGE SCALE GENOMIC DNA]</scope>
    <source>
        <strain evidence="2 3">JCM 17098</strain>
    </source>
</reference>
<evidence type="ECO:0000313" key="3">
    <source>
        <dbReference type="Proteomes" id="UP000790580"/>
    </source>
</evidence>
<dbReference type="InterPro" id="IPR036281">
    <property type="entry name" value="SinR/SinI_dimer_dom_sf"/>
</dbReference>
<keyword evidence="3" id="KW-1185">Reference proteome</keyword>
<gene>
    <name evidence="2" type="ORF">KS407_13555</name>
</gene>
<dbReference type="SUPFAM" id="SSF47406">
    <property type="entry name" value="SinR repressor dimerisation domain-like"/>
    <property type="match status" value="1"/>
</dbReference>
<sequence>MERETVSQLDSEWAELIKEAILMGMTNEEIRNFLRQKSKTVSSA</sequence>
<name>A0ABS6JVN7_9BACI</name>
<dbReference type="Pfam" id="PF08671">
    <property type="entry name" value="SinI"/>
    <property type="match status" value="1"/>
</dbReference>
<dbReference type="RefSeq" id="WP_088074828.1">
    <property type="nucleotide sequence ID" value="NZ_JAHQCR010000053.1"/>
</dbReference>
<dbReference type="InterPro" id="IPR010981">
    <property type="entry name" value="SinR/SinI_dimer_dom"/>
</dbReference>
<protein>
    <submittedName>
        <fullName evidence="2">Anti-repressor SinI family protein</fullName>
    </submittedName>
</protein>
<organism evidence="2 3">
    <name type="scientific">Evansella alkalicola</name>
    <dbReference type="NCBI Taxonomy" id="745819"/>
    <lineage>
        <taxon>Bacteria</taxon>
        <taxon>Bacillati</taxon>
        <taxon>Bacillota</taxon>
        <taxon>Bacilli</taxon>
        <taxon>Bacillales</taxon>
        <taxon>Bacillaceae</taxon>
        <taxon>Evansella</taxon>
    </lineage>
</organism>
<dbReference type="Proteomes" id="UP000790580">
    <property type="component" value="Unassembled WGS sequence"/>
</dbReference>
<proteinExistence type="predicted"/>
<dbReference type="EMBL" id="JAHQCR010000053">
    <property type="protein sequence ID" value="MBU9722455.1"/>
    <property type="molecule type" value="Genomic_DNA"/>
</dbReference>
<evidence type="ECO:0000259" key="1">
    <source>
        <dbReference type="PROSITE" id="PS51500"/>
    </source>
</evidence>